<gene>
    <name evidence="2" type="ORF">H6A32_13760</name>
</gene>
<dbReference type="InterPro" id="IPR046103">
    <property type="entry name" value="DUF6040"/>
</dbReference>
<keyword evidence="1" id="KW-0812">Transmembrane</keyword>
<evidence type="ECO:0000256" key="1">
    <source>
        <dbReference type="SAM" id="Phobius"/>
    </source>
</evidence>
<dbReference type="EMBL" id="JACJKH010000030">
    <property type="protein sequence ID" value="MBM6745351.1"/>
    <property type="molecule type" value="Genomic_DNA"/>
</dbReference>
<sequence length="107" mass="11881">MAGISIYISHPIVSKILYGILEWGTAILLTSGITAVLVWIFYEGVKAYAECFGDWISAVIWIASGAVLVFFGDWIRKAVPVNLVLLLLGVHGIYMGLRWYLYKKAEG</sequence>
<evidence type="ECO:0000313" key="3">
    <source>
        <dbReference type="Proteomes" id="UP000775686"/>
    </source>
</evidence>
<keyword evidence="3" id="KW-1185">Reference proteome</keyword>
<feature type="transmembrane region" description="Helical" evidence="1">
    <location>
        <begin position="81"/>
        <end position="101"/>
    </location>
</feature>
<evidence type="ECO:0000313" key="2">
    <source>
        <dbReference type="EMBL" id="MBM6745351.1"/>
    </source>
</evidence>
<keyword evidence="1" id="KW-1133">Transmembrane helix</keyword>
<organism evidence="2 3">
    <name type="scientific">Drancourtella massiliensis</name>
    <dbReference type="NCBI Taxonomy" id="1632013"/>
    <lineage>
        <taxon>Bacteria</taxon>
        <taxon>Bacillati</taxon>
        <taxon>Bacillota</taxon>
        <taxon>Clostridia</taxon>
        <taxon>Eubacteriales</taxon>
        <taxon>Oscillospiraceae</taxon>
        <taxon>Drancourtella</taxon>
    </lineage>
</organism>
<dbReference type="Proteomes" id="UP000775686">
    <property type="component" value="Unassembled WGS sequence"/>
</dbReference>
<feature type="transmembrane region" description="Helical" evidence="1">
    <location>
        <begin position="20"/>
        <end position="42"/>
    </location>
</feature>
<comment type="caution">
    <text evidence="2">The sequence shown here is derived from an EMBL/GenBank/DDBJ whole genome shotgun (WGS) entry which is preliminary data.</text>
</comment>
<accession>A0ABS2EKI3</accession>
<protein>
    <submittedName>
        <fullName evidence="2">Uncharacterized protein</fullName>
    </submittedName>
</protein>
<name>A0ABS2EKI3_9FIRM</name>
<reference evidence="2 3" key="1">
    <citation type="journal article" date="2021" name="Sci. Rep.">
        <title>The distribution of antibiotic resistance genes in chicken gut microbiota commensals.</title>
        <authorList>
            <person name="Juricova H."/>
            <person name="Matiasovicova J."/>
            <person name="Kubasova T."/>
            <person name="Cejkova D."/>
            <person name="Rychlik I."/>
        </authorList>
    </citation>
    <scope>NUCLEOTIDE SEQUENCE [LARGE SCALE GENOMIC DNA]</scope>
    <source>
        <strain evidence="2 3">An770</strain>
    </source>
</reference>
<feature type="transmembrane region" description="Helical" evidence="1">
    <location>
        <begin position="54"/>
        <end position="75"/>
    </location>
</feature>
<keyword evidence="1" id="KW-0472">Membrane</keyword>
<dbReference type="Pfam" id="PF19506">
    <property type="entry name" value="DUF6040"/>
    <property type="match status" value="1"/>
</dbReference>
<proteinExistence type="predicted"/>